<proteinExistence type="predicted"/>
<keyword evidence="2" id="KW-1185">Reference proteome</keyword>
<name>A0A1I2N7Q7_9FIRM</name>
<dbReference type="STRING" id="341036.SAMN05660649_00407"/>
<dbReference type="OrthoDB" id="1798745at2"/>
<evidence type="ECO:0000313" key="2">
    <source>
        <dbReference type="Proteomes" id="UP000199337"/>
    </source>
</evidence>
<reference evidence="2" key="1">
    <citation type="submission" date="2016-10" db="EMBL/GenBank/DDBJ databases">
        <authorList>
            <person name="Varghese N."/>
            <person name="Submissions S."/>
        </authorList>
    </citation>
    <scope>NUCLEOTIDE SEQUENCE [LARGE SCALE GENOMIC DNA]</scope>
    <source>
        <strain evidence="2">DSM 17038</strain>
    </source>
</reference>
<organism evidence="1 2">
    <name type="scientific">Desulfotruncus arcticus DSM 17038</name>
    <dbReference type="NCBI Taxonomy" id="1121424"/>
    <lineage>
        <taxon>Bacteria</taxon>
        <taxon>Bacillati</taxon>
        <taxon>Bacillota</taxon>
        <taxon>Clostridia</taxon>
        <taxon>Eubacteriales</taxon>
        <taxon>Desulfallaceae</taxon>
        <taxon>Desulfotruncus</taxon>
    </lineage>
</organism>
<accession>A0A1I2N7Q7</accession>
<dbReference type="Proteomes" id="UP000199337">
    <property type="component" value="Unassembled WGS sequence"/>
</dbReference>
<dbReference type="RefSeq" id="WP_092468189.1">
    <property type="nucleotide sequence ID" value="NZ_FOOX01000001.1"/>
</dbReference>
<dbReference type="EMBL" id="FOOX01000001">
    <property type="protein sequence ID" value="SFF99782.1"/>
    <property type="molecule type" value="Genomic_DNA"/>
</dbReference>
<protein>
    <submittedName>
        <fullName evidence="1">Uncharacterized protein</fullName>
    </submittedName>
</protein>
<evidence type="ECO:0000313" key="1">
    <source>
        <dbReference type="EMBL" id="SFF99782.1"/>
    </source>
</evidence>
<sequence length="66" mass="7617">MSFNKEADYRVNFRENGKILSVEITCCGKHIGEIRFEDGQTKVCPECGVTHSVKIQHNHFHLSRIK</sequence>
<dbReference type="AlphaFoldDB" id="A0A1I2N7Q7"/>
<gene>
    <name evidence="1" type="ORF">SAMN05660649_00407</name>
</gene>